<protein>
    <submittedName>
        <fullName evidence="1">Uncharacterized protein</fullName>
    </submittedName>
</protein>
<evidence type="ECO:0000313" key="1">
    <source>
        <dbReference type="EMBL" id="KAJ8937609.1"/>
    </source>
</evidence>
<organism evidence="1 2">
    <name type="scientific">Aromia moschata</name>
    <dbReference type="NCBI Taxonomy" id="1265417"/>
    <lineage>
        <taxon>Eukaryota</taxon>
        <taxon>Metazoa</taxon>
        <taxon>Ecdysozoa</taxon>
        <taxon>Arthropoda</taxon>
        <taxon>Hexapoda</taxon>
        <taxon>Insecta</taxon>
        <taxon>Pterygota</taxon>
        <taxon>Neoptera</taxon>
        <taxon>Endopterygota</taxon>
        <taxon>Coleoptera</taxon>
        <taxon>Polyphaga</taxon>
        <taxon>Cucujiformia</taxon>
        <taxon>Chrysomeloidea</taxon>
        <taxon>Cerambycidae</taxon>
        <taxon>Cerambycinae</taxon>
        <taxon>Callichromatini</taxon>
        <taxon>Aromia</taxon>
    </lineage>
</organism>
<sequence length="88" mass="9771">MTILTKSFSEKKDKLVAPLVENEQLPLPRLVNYIRVYFLSLHIRIPLTDPAKVSGPRVCAVLCHPGAGGLDILTQFNTRGGKHSEPYT</sequence>
<gene>
    <name evidence="1" type="ORF">NQ318_018422</name>
</gene>
<reference evidence="1" key="1">
    <citation type="journal article" date="2023" name="Insect Mol. Biol.">
        <title>Genome sequencing provides insights into the evolution of gene families encoding plant cell wall-degrading enzymes in longhorned beetles.</title>
        <authorList>
            <person name="Shin N.R."/>
            <person name="Okamura Y."/>
            <person name="Kirsch R."/>
            <person name="Pauchet Y."/>
        </authorList>
    </citation>
    <scope>NUCLEOTIDE SEQUENCE</scope>
    <source>
        <strain evidence="1">AMC_N1</strain>
    </source>
</reference>
<proteinExistence type="predicted"/>
<evidence type="ECO:0000313" key="2">
    <source>
        <dbReference type="Proteomes" id="UP001162162"/>
    </source>
</evidence>
<dbReference type="Proteomes" id="UP001162162">
    <property type="component" value="Unassembled WGS sequence"/>
</dbReference>
<name>A0AAV8XHS7_9CUCU</name>
<dbReference type="AlphaFoldDB" id="A0AAV8XHS7"/>
<dbReference type="EMBL" id="JAPWTK010000637">
    <property type="protein sequence ID" value="KAJ8937609.1"/>
    <property type="molecule type" value="Genomic_DNA"/>
</dbReference>
<keyword evidence="2" id="KW-1185">Reference proteome</keyword>
<comment type="caution">
    <text evidence="1">The sequence shown here is derived from an EMBL/GenBank/DDBJ whole genome shotgun (WGS) entry which is preliminary data.</text>
</comment>
<accession>A0AAV8XHS7</accession>